<accession>A0A553HKA4</accession>
<dbReference type="OrthoDB" id="4755097at2759"/>
<sequence length="104" mass="12135">MNKMEKISDKIARQLVEKRDELSNFKNNLQEAVDILKQLLDKMDKDTQRILASSSIAVRQYRGQTNTDVDFQQLLKNQEIIIDKLELDILNTKQELQELGQLFG</sequence>
<evidence type="ECO:0000313" key="2">
    <source>
        <dbReference type="EMBL" id="TRX88385.1"/>
    </source>
</evidence>
<evidence type="ECO:0000313" key="3">
    <source>
        <dbReference type="Proteomes" id="UP000319160"/>
    </source>
</evidence>
<protein>
    <submittedName>
        <fullName evidence="2">Uncharacterized protein</fullName>
    </submittedName>
</protein>
<keyword evidence="3" id="KW-1185">Reference proteome</keyword>
<evidence type="ECO:0000256" key="1">
    <source>
        <dbReference type="SAM" id="Coils"/>
    </source>
</evidence>
<dbReference type="Proteomes" id="UP000319160">
    <property type="component" value="Unassembled WGS sequence"/>
</dbReference>
<gene>
    <name evidence="2" type="ORF">FHL15_010698</name>
</gene>
<proteinExistence type="predicted"/>
<feature type="coiled-coil region" evidence="1">
    <location>
        <begin position="75"/>
        <end position="102"/>
    </location>
</feature>
<keyword evidence="1" id="KW-0175">Coiled coil</keyword>
<organism evidence="2 3">
    <name type="scientific">Xylaria flabelliformis</name>
    <dbReference type="NCBI Taxonomy" id="2512241"/>
    <lineage>
        <taxon>Eukaryota</taxon>
        <taxon>Fungi</taxon>
        <taxon>Dikarya</taxon>
        <taxon>Ascomycota</taxon>
        <taxon>Pezizomycotina</taxon>
        <taxon>Sordariomycetes</taxon>
        <taxon>Xylariomycetidae</taxon>
        <taxon>Xylariales</taxon>
        <taxon>Xylariaceae</taxon>
        <taxon>Xylaria</taxon>
    </lineage>
</organism>
<reference evidence="3" key="1">
    <citation type="submission" date="2019-06" db="EMBL/GenBank/DDBJ databases">
        <title>Draft genome sequence of the griseofulvin-producing fungus Xylaria cubensis strain G536.</title>
        <authorList>
            <person name="Mead M.E."/>
            <person name="Raja H.A."/>
            <person name="Steenwyk J.L."/>
            <person name="Knowles S.L."/>
            <person name="Oberlies N.H."/>
            <person name="Rokas A."/>
        </authorList>
    </citation>
    <scope>NUCLEOTIDE SEQUENCE [LARGE SCALE GENOMIC DNA]</scope>
    <source>
        <strain evidence="3">G536</strain>
    </source>
</reference>
<dbReference type="AlphaFoldDB" id="A0A553HKA4"/>
<comment type="caution">
    <text evidence="2">The sequence shown here is derived from an EMBL/GenBank/DDBJ whole genome shotgun (WGS) entry which is preliminary data.</text>
</comment>
<name>A0A553HKA4_9PEZI</name>
<dbReference type="EMBL" id="VFLP01000089">
    <property type="protein sequence ID" value="TRX88385.1"/>
    <property type="molecule type" value="Genomic_DNA"/>
</dbReference>
<feature type="coiled-coil region" evidence="1">
    <location>
        <begin position="12"/>
        <end position="49"/>
    </location>
</feature>